<dbReference type="PANTHER" id="PTHR35585">
    <property type="entry name" value="HHE DOMAIN PROTEIN (AFU_ORTHOLOGUE AFUA_4G00730)"/>
    <property type="match status" value="1"/>
</dbReference>
<reference evidence="2" key="1">
    <citation type="submission" date="2023-05" db="EMBL/GenBank/DDBJ databases">
        <title>Streptantibioticus silvisoli sp. nov., acidotolerant actinomycetes 1 from pine litter.</title>
        <authorList>
            <person name="Swiecimska M."/>
            <person name="Golinska P."/>
            <person name="Sangal V."/>
            <person name="Wachnowicz B."/>
            <person name="Goodfellow M."/>
        </authorList>
    </citation>
    <scope>NUCLEOTIDE SEQUENCE</scope>
    <source>
        <strain evidence="2">SL13</strain>
    </source>
</reference>
<dbReference type="PANTHER" id="PTHR35585:SF1">
    <property type="entry name" value="HHE DOMAIN PROTEIN (AFU_ORTHOLOGUE AFUA_4G00730)"/>
    <property type="match status" value="1"/>
</dbReference>
<dbReference type="RefSeq" id="WP_282699006.1">
    <property type="nucleotide sequence ID" value="NZ_JABXJJ020000037.1"/>
</dbReference>
<protein>
    <submittedName>
        <fullName evidence="2">Hemerythrin domain-containing protein</fullName>
    </submittedName>
</protein>
<feature type="domain" description="Hemerythrin-like" evidence="1">
    <location>
        <begin position="7"/>
        <end position="125"/>
    </location>
</feature>
<evidence type="ECO:0000313" key="2">
    <source>
        <dbReference type="EMBL" id="MDI5972793.1"/>
    </source>
</evidence>
<accession>A0AA90KAT4</accession>
<organism evidence="2">
    <name type="scientific">Streptantibioticus silvisoli</name>
    <dbReference type="NCBI Taxonomy" id="2705255"/>
    <lineage>
        <taxon>Bacteria</taxon>
        <taxon>Bacillati</taxon>
        <taxon>Actinomycetota</taxon>
        <taxon>Actinomycetes</taxon>
        <taxon>Kitasatosporales</taxon>
        <taxon>Streptomycetaceae</taxon>
        <taxon>Streptantibioticus</taxon>
    </lineage>
</organism>
<dbReference type="AlphaFoldDB" id="A0AA90KAT4"/>
<name>A0AA90KAT4_9ACTN</name>
<sequence length="181" mass="19958">MEHGGNVIDELTTDHREVDDLFARIEQQLLGDPGRRELADKLTAALMRHSAVEQRYLYPAVREHVDGGDELADKEIEAHGDLGELLKDLEGRPADDGEFDHLVAKLKLLVCAHAADQEQHLFPRLADACSGQDLDDLGGQIRKARRTAPTRPHPFAPDNKLLAPGAGLVDRLRDALTGRGR</sequence>
<dbReference type="Pfam" id="PF01814">
    <property type="entry name" value="Hemerythrin"/>
    <property type="match status" value="1"/>
</dbReference>
<gene>
    <name evidence="2" type="ORF">POF50_026205</name>
</gene>
<dbReference type="Gene3D" id="1.20.120.520">
    <property type="entry name" value="nmb1532 protein domain like"/>
    <property type="match status" value="1"/>
</dbReference>
<comment type="caution">
    <text evidence="2">The sequence shown here is derived from an EMBL/GenBank/DDBJ whole genome shotgun (WGS) entry which is preliminary data.</text>
</comment>
<dbReference type="EMBL" id="JABXJJ020000037">
    <property type="protein sequence ID" value="MDI5972793.1"/>
    <property type="molecule type" value="Genomic_DNA"/>
</dbReference>
<dbReference type="InterPro" id="IPR012312">
    <property type="entry name" value="Hemerythrin-like"/>
</dbReference>
<proteinExistence type="predicted"/>
<evidence type="ECO:0000259" key="1">
    <source>
        <dbReference type="Pfam" id="PF01814"/>
    </source>
</evidence>